<reference evidence="1 2" key="1">
    <citation type="submission" date="2020-08" db="EMBL/GenBank/DDBJ databases">
        <authorList>
            <person name="Liu C."/>
            <person name="Sun Q."/>
        </authorList>
    </citation>
    <scope>NUCLEOTIDE SEQUENCE [LARGE SCALE GENOMIC DNA]</scope>
    <source>
        <strain evidence="1 2">NSJ-57</strain>
    </source>
</reference>
<evidence type="ECO:0008006" key="3">
    <source>
        <dbReference type="Google" id="ProtNLM"/>
    </source>
</evidence>
<protein>
    <recommendedName>
        <fullName evidence="3">Replication protein</fullName>
    </recommendedName>
</protein>
<evidence type="ECO:0000313" key="2">
    <source>
        <dbReference type="Proteomes" id="UP000515913"/>
    </source>
</evidence>
<proteinExistence type="predicted"/>
<dbReference type="KEGG" id="fho:H9Q81_02920"/>
<dbReference type="AlphaFoldDB" id="A0A7G9GYC6"/>
<accession>A0A7G9GYC6</accession>
<name>A0A7G9GYC6_9FUSO</name>
<evidence type="ECO:0000313" key="1">
    <source>
        <dbReference type="EMBL" id="QNM15808.1"/>
    </source>
</evidence>
<keyword evidence="2" id="KW-1185">Reference proteome</keyword>
<organism evidence="1 2">
    <name type="scientific">Fusobacterium hominis</name>
    <dbReference type="NCBI Taxonomy" id="2764326"/>
    <lineage>
        <taxon>Bacteria</taxon>
        <taxon>Fusobacteriati</taxon>
        <taxon>Fusobacteriota</taxon>
        <taxon>Fusobacteriia</taxon>
        <taxon>Fusobacteriales</taxon>
        <taxon>Fusobacteriaceae</taxon>
        <taxon>Fusobacterium</taxon>
    </lineage>
</organism>
<sequence length="329" mass="38426">MAIIKTIKRENPYIQIDKTGINDTRLSWGASGLLTYLIGRPDDWRINLNHLATVKEKDKTRNYLNELREFGYCHYFEVRKRGKVLETFYLVFEVPTKYEEILDNYIEVPEECSILHKEISVKEKKNKQEKSIENKEVLPKLENPISASSISVNPTLLIKEDTKERLTNKRTTTTKERTERKNSSSYDFLDLSKYTLLNLATKKNIEKNIPNLTEEKFIKIYELTLSYINSGKGENFNAILYKGLNEEWNYDIKSSAGEKEKVVKKELDSDKKKWLSYFAGIISDKNLKSEIEKIIIDIPLEILNKNKSKLAKVSSFEFKQNLISLRKSM</sequence>
<dbReference type="Proteomes" id="UP000515913">
    <property type="component" value="Chromosome"/>
</dbReference>
<gene>
    <name evidence="1" type="ORF">H9Q81_02920</name>
</gene>
<dbReference type="RefSeq" id="WP_187423103.1">
    <property type="nucleotide sequence ID" value="NZ_CP060637.1"/>
</dbReference>
<dbReference type="EMBL" id="CP060637">
    <property type="protein sequence ID" value="QNM15808.1"/>
    <property type="molecule type" value="Genomic_DNA"/>
</dbReference>